<dbReference type="SUPFAM" id="SSF140566">
    <property type="entry name" value="FlgN-like"/>
    <property type="match status" value="1"/>
</dbReference>
<evidence type="ECO:0000256" key="3">
    <source>
        <dbReference type="ARBA" id="ARBA00022795"/>
    </source>
</evidence>
<dbReference type="Pfam" id="PF05130">
    <property type="entry name" value="FlgN"/>
    <property type="match status" value="1"/>
</dbReference>
<dbReference type="Gene3D" id="1.20.58.300">
    <property type="entry name" value="FlgN-like"/>
    <property type="match status" value="1"/>
</dbReference>
<dbReference type="InterPro" id="IPR036679">
    <property type="entry name" value="FlgN-like_sf"/>
</dbReference>
<keyword evidence="5" id="KW-0966">Cell projection</keyword>
<keyword evidence="6" id="KW-1185">Reference proteome</keyword>
<dbReference type="GO" id="GO:0044780">
    <property type="term" value="P:bacterial-type flagellum assembly"/>
    <property type="evidence" value="ECO:0007669"/>
    <property type="project" value="InterPro"/>
</dbReference>
<evidence type="ECO:0000313" key="6">
    <source>
        <dbReference type="Proteomes" id="UP000028631"/>
    </source>
</evidence>
<evidence type="ECO:0000256" key="4">
    <source>
        <dbReference type="SAM" id="MobiDB-lite"/>
    </source>
</evidence>
<keyword evidence="5" id="KW-0969">Cilium</keyword>
<keyword evidence="5" id="KW-0282">Flagellum</keyword>
<evidence type="ECO:0000256" key="2">
    <source>
        <dbReference type="ARBA" id="ARBA00007703"/>
    </source>
</evidence>
<proteinExistence type="inferred from homology"/>
<sequence>MQDTNLLQLITDDMAPAQQLLELLRAESLALHGRDMIEMEHILAQKQALVILLEQHGRKRSQILSGLGLSPDRKGLLELAKNSSLGETLITAGDELSALIVECQALNEQNGSSIKMQQMATTHQLQILTGDSPTLYDSRGSTSGRARPRPLSQA</sequence>
<evidence type="ECO:0000313" key="5">
    <source>
        <dbReference type="EMBL" id="KFE57833.1"/>
    </source>
</evidence>
<feature type="region of interest" description="Disordered" evidence="4">
    <location>
        <begin position="131"/>
        <end position="154"/>
    </location>
</feature>
<dbReference type="PATRIC" id="fig|317.175.peg.396"/>
<dbReference type="Proteomes" id="UP000028631">
    <property type="component" value="Unassembled WGS sequence"/>
</dbReference>
<dbReference type="InterPro" id="IPR007809">
    <property type="entry name" value="FlgN-like"/>
</dbReference>
<gene>
    <name evidence="5" type="ORF">IV01_01855</name>
</gene>
<dbReference type="RefSeq" id="WP_032625460.1">
    <property type="nucleotide sequence ID" value="NZ_JPQU01000015.1"/>
</dbReference>
<comment type="similarity">
    <text evidence="2">Belongs to the FlgN family.</text>
</comment>
<name>A0A085VQX0_PSESX</name>
<organism evidence="5 6">
    <name type="scientific">Pseudomonas syringae</name>
    <dbReference type="NCBI Taxonomy" id="317"/>
    <lineage>
        <taxon>Bacteria</taxon>
        <taxon>Pseudomonadati</taxon>
        <taxon>Pseudomonadota</taxon>
        <taxon>Gammaproteobacteria</taxon>
        <taxon>Pseudomonadales</taxon>
        <taxon>Pseudomonadaceae</taxon>
        <taxon>Pseudomonas</taxon>
    </lineage>
</organism>
<dbReference type="OrthoDB" id="5734604at2"/>
<reference evidence="5 6" key="1">
    <citation type="submission" date="2014-07" db="EMBL/GenBank/DDBJ databases">
        <title>Draft Genome Sequences of Environmental Pseudomonas syringae strains.</title>
        <authorList>
            <person name="Baltrus D.A."/>
            <person name="Berge O."/>
            <person name="Morris C."/>
        </authorList>
    </citation>
    <scope>NUCLEOTIDE SEQUENCE [LARGE SCALE GENOMIC DNA]</scope>
    <source>
        <strain evidence="5 6">GAW0119</strain>
    </source>
</reference>
<protein>
    <submittedName>
        <fullName evidence="5">Flagellar biosynthesis protein FlgN</fullName>
    </submittedName>
</protein>
<keyword evidence="3" id="KW-1005">Bacterial flagellum biogenesis</keyword>
<dbReference type="AlphaFoldDB" id="A0A085VQX0"/>
<evidence type="ECO:0000256" key="1">
    <source>
        <dbReference type="ARBA" id="ARBA00002397"/>
    </source>
</evidence>
<comment type="function">
    <text evidence="1">Required for the efficient initiation of filament assembly.</text>
</comment>
<comment type="caution">
    <text evidence="5">The sequence shown here is derived from an EMBL/GenBank/DDBJ whole genome shotgun (WGS) entry which is preliminary data.</text>
</comment>
<accession>A0A085VQX0</accession>
<dbReference type="EMBL" id="JPQU01000015">
    <property type="protein sequence ID" value="KFE57833.1"/>
    <property type="molecule type" value="Genomic_DNA"/>
</dbReference>